<comment type="caution">
    <text evidence="2">The sequence shown here is derived from an EMBL/GenBank/DDBJ whole genome shotgun (WGS) entry which is preliminary data.</text>
</comment>
<dbReference type="GO" id="GO:0016780">
    <property type="term" value="F:phosphotransferase activity, for other substituted phosphate groups"/>
    <property type="evidence" value="ECO:0007669"/>
    <property type="project" value="InterPro"/>
</dbReference>
<dbReference type="Gene3D" id="1.20.120.1760">
    <property type="match status" value="1"/>
</dbReference>
<dbReference type="Proteomes" id="UP000306509">
    <property type="component" value="Unassembled WGS sequence"/>
</dbReference>
<evidence type="ECO:0000313" key="2">
    <source>
        <dbReference type="EMBL" id="TLD00544.1"/>
    </source>
</evidence>
<dbReference type="GO" id="GO:0008654">
    <property type="term" value="P:phospholipid biosynthetic process"/>
    <property type="evidence" value="ECO:0007669"/>
    <property type="project" value="InterPro"/>
</dbReference>
<accession>A0A4U8Q834</accession>
<dbReference type="OrthoDB" id="9777147at2"/>
<feature type="transmembrane region" description="Helical" evidence="1">
    <location>
        <begin position="158"/>
        <end position="175"/>
    </location>
</feature>
<name>A0A4U8Q834_9FIRM</name>
<feature type="transmembrane region" description="Helical" evidence="1">
    <location>
        <begin position="5"/>
        <end position="24"/>
    </location>
</feature>
<proteinExistence type="predicted"/>
<evidence type="ECO:0000256" key="1">
    <source>
        <dbReference type="SAM" id="Phobius"/>
    </source>
</evidence>
<evidence type="ECO:0000313" key="3">
    <source>
        <dbReference type="Proteomes" id="UP000306509"/>
    </source>
</evidence>
<keyword evidence="1" id="KW-1133">Transmembrane helix</keyword>
<dbReference type="Pfam" id="PF01066">
    <property type="entry name" value="CDP-OH_P_transf"/>
    <property type="match status" value="1"/>
</dbReference>
<dbReference type="AlphaFoldDB" id="A0A4U8Q834"/>
<keyword evidence="2" id="KW-0808">Transferase</keyword>
<reference evidence="2 3" key="1">
    <citation type="journal article" date="2019" name="Anaerobe">
        <title>Detection of Robinsoniella peoriensis in multiple bone samples of a trauma patient.</title>
        <authorList>
            <person name="Schrottner P."/>
            <person name="Hartwich K."/>
            <person name="Bunk B."/>
            <person name="Schober I."/>
            <person name="Helbig S."/>
            <person name="Rudolph W.W."/>
            <person name="Gunzer F."/>
        </authorList>
    </citation>
    <scope>NUCLEOTIDE SEQUENCE [LARGE SCALE GENOMIC DNA]</scope>
    <source>
        <strain evidence="2 3">DSM 106044</strain>
    </source>
</reference>
<keyword evidence="3" id="KW-1185">Reference proteome</keyword>
<dbReference type="EMBL" id="QGQD01000053">
    <property type="protein sequence ID" value="TLD00544.1"/>
    <property type="molecule type" value="Genomic_DNA"/>
</dbReference>
<sequence length="206" mass="23272">MWIGFYNYTVILTYLGLISSVYGMTEALDGRFTTAIACLVISGICDMLDGKVARTRERTDDEKRFGIQIDSLCDLICFGAFPAFLGYGLGLRGFWGTTAMCLYVLAAVIRLGFFNVMEEKRQQETTEARKHYQGLPVTSIAIIFPVVYLLRPSFGQQTYLRILIWVMLLVAFLFVSKIKVYKPGNKMMIVIIVAGVIILGKLLHFY</sequence>
<gene>
    <name evidence="2" type="ORF">DSM106044_02582</name>
</gene>
<feature type="transmembrane region" description="Helical" evidence="1">
    <location>
        <begin position="93"/>
        <end position="113"/>
    </location>
</feature>
<dbReference type="GO" id="GO:0016020">
    <property type="term" value="C:membrane"/>
    <property type="evidence" value="ECO:0007669"/>
    <property type="project" value="InterPro"/>
</dbReference>
<dbReference type="RefSeq" id="WP_044295990.1">
    <property type="nucleotide sequence ID" value="NZ_CABMJZ010000061.1"/>
</dbReference>
<dbReference type="STRING" id="180332.GCA_000797495_05451"/>
<feature type="transmembrane region" description="Helical" evidence="1">
    <location>
        <begin position="187"/>
        <end position="205"/>
    </location>
</feature>
<protein>
    <submittedName>
        <fullName evidence="2">CDP-diacylglycerol-serine O-phosphatidyltransferase</fullName>
    </submittedName>
</protein>
<dbReference type="InterPro" id="IPR043130">
    <property type="entry name" value="CDP-OH_PTrfase_TM_dom"/>
</dbReference>
<keyword evidence="1" id="KW-0812">Transmembrane</keyword>
<keyword evidence="1" id="KW-0472">Membrane</keyword>
<feature type="transmembrane region" description="Helical" evidence="1">
    <location>
        <begin position="134"/>
        <end position="152"/>
    </location>
</feature>
<dbReference type="InterPro" id="IPR000462">
    <property type="entry name" value="CDP-OH_P_trans"/>
</dbReference>
<organism evidence="2 3">
    <name type="scientific">Robinsoniella peoriensis</name>
    <dbReference type="NCBI Taxonomy" id="180332"/>
    <lineage>
        <taxon>Bacteria</taxon>
        <taxon>Bacillati</taxon>
        <taxon>Bacillota</taxon>
        <taxon>Clostridia</taxon>
        <taxon>Lachnospirales</taxon>
        <taxon>Lachnospiraceae</taxon>
        <taxon>Robinsoniella</taxon>
    </lineage>
</organism>